<dbReference type="EMBL" id="CABFNS010000893">
    <property type="protein sequence ID" value="VUC34743.1"/>
    <property type="molecule type" value="Genomic_DNA"/>
</dbReference>
<organism evidence="2 3">
    <name type="scientific">Bionectria ochroleuca</name>
    <name type="common">Gliocladium roseum</name>
    <dbReference type="NCBI Taxonomy" id="29856"/>
    <lineage>
        <taxon>Eukaryota</taxon>
        <taxon>Fungi</taxon>
        <taxon>Dikarya</taxon>
        <taxon>Ascomycota</taxon>
        <taxon>Pezizomycotina</taxon>
        <taxon>Sordariomycetes</taxon>
        <taxon>Hypocreomycetidae</taxon>
        <taxon>Hypocreales</taxon>
        <taxon>Bionectriaceae</taxon>
        <taxon>Clonostachys</taxon>
    </lineage>
</organism>
<gene>
    <name evidence="2" type="ORF">CLO192961_LOCUS391423</name>
</gene>
<name>A0ABY6UTK7_BIOOC</name>
<feature type="signal peptide" evidence="1">
    <location>
        <begin position="1"/>
        <end position="15"/>
    </location>
</feature>
<dbReference type="Proteomes" id="UP000766486">
    <property type="component" value="Unassembled WGS sequence"/>
</dbReference>
<dbReference type="InterPro" id="IPR043750">
    <property type="entry name" value="DUF5695"/>
</dbReference>
<evidence type="ECO:0000313" key="2">
    <source>
        <dbReference type="EMBL" id="VUC34743.1"/>
    </source>
</evidence>
<sequence length="889" mass="98824">MRLVLFINFALSAWCQDDLGYGNGFLNASTAKFSSRLVRDAQTLASLKAVGESFDFAPADFVKVRSRNGQYHWGDITYRYREVFSVDWIEGDSAQSRHPVLALPTSDGVLAAADLSPTLPKGPLQITREWLDADGDLGLRFSIKNTGNTSIEIGSLGLPAAFDNIFTGRSPDAVQQHCSLSQPYIGLDAGHIRVNPVRGIGSALVVTPLNGTHSPMEAYRFLPEKSYSETNYQSHSYEGNYEWQILTKAWAENEWVQQDPWNTPTSRTLKIGELMQIGVRFTTSTDGVRGFDNAVLNTGTPVAVGVPGYILPRDLPGQLLLRSRVGVVSLTAEPPGSLEIKADGTSRYTLTPSPKAWGRVRVLVEYEDGKQQAVHYYITKSAPEAIADVGNFLTTKAYFNDSSDPFGRSPSVLNYDNEQGALMQQHTRVFIAGLSNEAGSGAYLAAFLKQLLRPDVEELRRLNAFVDDVLWGKLQLEDYSVRKSLFYYEPAKVPNFEYQDGNWSQRHAWNQEKAYLVNRAYDYVHPTGAYWTLYRIARAFPEIVTHSWEWYLEKAFRTALRSLGDDVLYGELGLMGETVWGEILADLGREGRTEWAGEFEDAMKARADHWNQVSYPFGSEAPWDSTGQEGVYYWASHFGLKDLAEKAVNSVLGFTPNVPHWGWNGNAHRYWDFSIAGKIQTIERQIHHYASSLNSLVLLSAYRENSTDTYLLRAGHGASFGSLSNIHQDGFPSAAFHSFPNLLKWDAYVSDYGQGFLGMALASGTYVAVDDDLGLVAYGGVLLKNHGSVTVLPRDPSRKRIFIGPLKVMITIEVGQIESLSYQEQTKSIKVRVSQWKGGPLANSTVLWLESGSDESWKVFAGESIAAVGRGGWLIPLKSDGFDLVSVTW</sequence>
<protein>
    <recommendedName>
        <fullName evidence="4">Glycoside hydrolase family 43 protein</fullName>
    </recommendedName>
</protein>
<keyword evidence="1" id="KW-0732">Signal</keyword>
<keyword evidence="3" id="KW-1185">Reference proteome</keyword>
<evidence type="ECO:0008006" key="4">
    <source>
        <dbReference type="Google" id="ProtNLM"/>
    </source>
</evidence>
<comment type="caution">
    <text evidence="2">The sequence shown here is derived from an EMBL/GenBank/DDBJ whole genome shotgun (WGS) entry which is preliminary data.</text>
</comment>
<reference evidence="2 3" key="1">
    <citation type="submission" date="2019-06" db="EMBL/GenBank/DDBJ databases">
        <authorList>
            <person name="Broberg M."/>
        </authorList>
    </citation>
    <scope>NUCLEOTIDE SEQUENCE [LARGE SCALE GENOMIC DNA]</scope>
</reference>
<accession>A0ABY6UTK7</accession>
<evidence type="ECO:0000256" key="1">
    <source>
        <dbReference type="SAM" id="SignalP"/>
    </source>
</evidence>
<feature type="chain" id="PRO_5047194580" description="Glycoside hydrolase family 43 protein" evidence="1">
    <location>
        <begin position="16"/>
        <end position="889"/>
    </location>
</feature>
<evidence type="ECO:0000313" key="3">
    <source>
        <dbReference type="Proteomes" id="UP000766486"/>
    </source>
</evidence>
<dbReference type="Pfam" id="PF18951">
    <property type="entry name" value="DUF5695"/>
    <property type="match status" value="1"/>
</dbReference>
<proteinExistence type="predicted"/>